<name>A0A813ETP1_POLGL</name>
<evidence type="ECO:0000256" key="1">
    <source>
        <dbReference type="PROSITE-ProRule" id="PRU10141"/>
    </source>
</evidence>
<feature type="binding site" evidence="1">
    <location>
        <position position="183"/>
    </location>
    <ligand>
        <name>ATP</name>
        <dbReference type="ChEBI" id="CHEBI:30616"/>
    </ligand>
</feature>
<gene>
    <name evidence="2" type="ORF">PGLA1383_LOCUS20243</name>
</gene>
<dbReference type="AlphaFoldDB" id="A0A813ETP1"/>
<proteinExistence type="predicted"/>
<organism evidence="2 3">
    <name type="scientific">Polarella glacialis</name>
    <name type="common">Dinoflagellate</name>
    <dbReference type="NCBI Taxonomy" id="89957"/>
    <lineage>
        <taxon>Eukaryota</taxon>
        <taxon>Sar</taxon>
        <taxon>Alveolata</taxon>
        <taxon>Dinophyceae</taxon>
        <taxon>Suessiales</taxon>
        <taxon>Suessiaceae</taxon>
        <taxon>Polarella</taxon>
    </lineage>
</organism>
<evidence type="ECO:0000313" key="2">
    <source>
        <dbReference type="EMBL" id="CAE8601981.1"/>
    </source>
</evidence>
<keyword evidence="1" id="KW-0547">Nucleotide-binding</keyword>
<sequence length="202" mass="22073">MAGHSQPMLIFDVECPAAAGSVLVVCGTGPLGGWDSSKALELEKFTFAGSYRWRGSIFCHQPIEFKYALITRRQRCFGLESLCGGSFPKTPPLVKWEGDFARTADPEGSQLRLRHRFGVPEALALEDLHVTASVRLTRCVSKSSPHKFGSKYMLLPGQVLGHGMNGDVVTAETIATGQQVAVKTLRITGDRQNKLARVEIEN</sequence>
<dbReference type="Gene3D" id="3.30.200.20">
    <property type="entry name" value="Phosphorylase Kinase, domain 1"/>
    <property type="match status" value="1"/>
</dbReference>
<protein>
    <recommendedName>
        <fullName evidence="4">CBM20 domain-containing protein</fullName>
    </recommendedName>
</protein>
<reference evidence="2" key="1">
    <citation type="submission" date="2021-02" db="EMBL/GenBank/DDBJ databases">
        <authorList>
            <person name="Dougan E. K."/>
            <person name="Rhodes N."/>
            <person name="Thang M."/>
            <person name="Chan C."/>
        </authorList>
    </citation>
    <scope>NUCLEOTIDE SEQUENCE</scope>
</reference>
<dbReference type="PROSITE" id="PS00107">
    <property type="entry name" value="PROTEIN_KINASE_ATP"/>
    <property type="match status" value="1"/>
</dbReference>
<dbReference type="InterPro" id="IPR013784">
    <property type="entry name" value="Carb-bd-like_fold"/>
</dbReference>
<dbReference type="GO" id="GO:0005524">
    <property type="term" value="F:ATP binding"/>
    <property type="evidence" value="ECO:0007669"/>
    <property type="project" value="UniProtKB-UniRule"/>
</dbReference>
<dbReference type="InterPro" id="IPR013783">
    <property type="entry name" value="Ig-like_fold"/>
</dbReference>
<accession>A0A813ETP1</accession>
<dbReference type="Gene3D" id="2.60.40.10">
    <property type="entry name" value="Immunoglobulins"/>
    <property type="match status" value="1"/>
</dbReference>
<evidence type="ECO:0000313" key="3">
    <source>
        <dbReference type="Proteomes" id="UP000654075"/>
    </source>
</evidence>
<dbReference type="SUPFAM" id="SSF49452">
    <property type="entry name" value="Starch-binding domain-like"/>
    <property type="match status" value="1"/>
</dbReference>
<evidence type="ECO:0008006" key="4">
    <source>
        <dbReference type="Google" id="ProtNLM"/>
    </source>
</evidence>
<dbReference type="InterPro" id="IPR017441">
    <property type="entry name" value="Protein_kinase_ATP_BS"/>
</dbReference>
<comment type="caution">
    <text evidence="2">The sequence shown here is derived from an EMBL/GenBank/DDBJ whole genome shotgun (WGS) entry which is preliminary data.</text>
</comment>
<dbReference type="Proteomes" id="UP000654075">
    <property type="component" value="Unassembled WGS sequence"/>
</dbReference>
<dbReference type="EMBL" id="CAJNNV010013742">
    <property type="protein sequence ID" value="CAE8601981.1"/>
    <property type="molecule type" value="Genomic_DNA"/>
</dbReference>
<keyword evidence="3" id="KW-1185">Reference proteome</keyword>
<dbReference type="GO" id="GO:0030246">
    <property type="term" value="F:carbohydrate binding"/>
    <property type="evidence" value="ECO:0007669"/>
    <property type="project" value="InterPro"/>
</dbReference>
<feature type="non-terminal residue" evidence="2">
    <location>
        <position position="1"/>
    </location>
</feature>
<keyword evidence="1" id="KW-0067">ATP-binding</keyword>
<dbReference type="SUPFAM" id="SSF56112">
    <property type="entry name" value="Protein kinase-like (PK-like)"/>
    <property type="match status" value="1"/>
</dbReference>
<dbReference type="InterPro" id="IPR011009">
    <property type="entry name" value="Kinase-like_dom_sf"/>
</dbReference>